<protein>
    <submittedName>
        <fullName evidence="2">Uncharacterized protein</fullName>
    </submittedName>
</protein>
<evidence type="ECO:0000256" key="1">
    <source>
        <dbReference type="SAM" id="Phobius"/>
    </source>
</evidence>
<accession>A0A1G1KTN6</accession>
<comment type="caution">
    <text evidence="2">The sequence shown here is derived from an EMBL/GenBank/DDBJ whole genome shotgun (WGS) entry which is preliminary data.</text>
</comment>
<dbReference type="AlphaFoldDB" id="A0A1G1KTN6"/>
<organism evidence="2 3">
    <name type="scientific">Candidatus Danuiimicrobium aquiferis</name>
    <dbReference type="NCBI Taxonomy" id="1801832"/>
    <lineage>
        <taxon>Bacteria</taxon>
        <taxon>Pseudomonadati</taxon>
        <taxon>Candidatus Omnitrophota</taxon>
        <taxon>Candidatus Danuiimicrobium</taxon>
    </lineage>
</organism>
<dbReference type="EMBL" id="MHFR01000051">
    <property type="protein sequence ID" value="OGW96323.1"/>
    <property type="molecule type" value="Genomic_DNA"/>
</dbReference>
<gene>
    <name evidence="2" type="ORF">A3G33_03185</name>
</gene>
<dbReference type="SUPFAM" id="SSF52266">
    <property type="entry name" value="SGNH hydrolase"/>
    <property type="match status" value="1"/>
</dbReference>
<keyword evidence="1" id="KW-0812">Transmembrane</keyword>
<sequence>MICASVYTCVKKGEQTKLQSGVLLLNFSTSFFIVIVLLYEIFFSSFPQLLPSVVVNVDPSILYSKREKTRMLEYLEENPWVKFRANTAIRSLGDRGKDFINAWITDDLGYKNYPYLSHEKHAVALLLGDSFAEGMGSPIDGTWASQLTKTGFPVYNLGVQGYAPIQMAGTLKSFGTNFDADYVFFGYTPGFEKRESQFVDIQTAKKNKVFTGGIESINNYMHEERTLHHWFKVTNATISMFKARLKYKMHFLANTKSVTLQNKSIFNIYRDETLMASDASFDPKTIEFQLTLKSILEVKKMASQQNSKMVLIVFPQRTLVYYEKTLGQPPPSSHYELALIRQLLEFCKQNAIEIIVLHSTFKDYADHLPINPPMTDLPYLEFDAHFSHKGNQMVANEIKKYLCREMPEKCKSKS</sequence>
<reference evidence="2 3" key="1">
    <citation type="journal article" date="2016" name="Nat. Commun.">
        <title>Thousands of microbial genomes shed light on interconnected biogeochemical processes in an aquifer system.</title>
        <authorList>
            <person name="Anantharaman K."/>
            <person name="Brown C.T."/>
            <person name="Hug L.A."/>
            <person name="Sharon I."/>
            <person name="Castelle C.J."/>
            <person name="Probst A.J."/>
            <person name="Thomas B.C."/>
            <person name="Singh A."/>
            <person name="Wilkins M.J."/>
            <person name="Karaoz U."/>
            <person name="Brodie E.L."/>
            <person name="Williams K.H."/>
            <person name="Hubbard S.S."/>
            <person name="Banfield J.F."/>
        </authorList>
    </citation>
    <scope>NUCLEOTIDE SEQUENCE [LARGE SCALE GENOMIC DNA]</scope>
</reference>
<keyword evidence="1" id="KW-1133">Transmembrane helix</keyword>
<feature type="transmembrane region" description="Helical" evidence="1">
    <location>
        <begin position="21"/>
        <end position="42"/>
    </location>
</feature>
<keyword evidence="1" id="KW-0472">Membrane</keyword>
<proteinExistence type="predicted"/>
<evidence type="ECO:0000313" key="3">
    <source>
        <dbReference type="Proteomes" id="UP000178187"/>
    </source>
</evidence>
<dbReference type="Proteomes" id="UP000178187">
    <property type="component" value="Unassembled WGS sequence"/>
</dbReference>
<name>A0A1G1KTN6_9BACT</name>
<evidence type="ECO:0000313" key="2">
    <source>
        <dbReference type="EMBL" id="OGW96323.1"/>
    </source>
</evidence>